<dbReference type="PANTHER" id="PTHR21716:SF53">
    <property type="entry name" value="PERMEASE PERM-RELATED"/>
    <property type="match status" value="1"/>
</dbReference>
<gene>
    <name evidence="9" type="ORF">HMPREF1090_02105</name>
</gene>
<feature type="transmembrane region" description="Helical" evidence="8">
    <location>
        <begin position="273"/>
        <end position="294"/>
    </location>
</feature>
<protein>
    <recommendedName>
        <fullName evidence="11">Permease</fullName>
    </recommendedName>
</protein>
<dbReference type="GO" id="GO:0005886">
    <property type="term" value="C:plasma membrane"/>
    <property type="evidence" value="ECO:0007669"/>
    <property type="project" value="UniProtKB-SubCell"/>
</dbReference>
<keyword evidence="5 8" id="KW-0812">Transmembrane</keyword>
<evidence type="ECO:0000256" key="5">
    <source>
        <dbReference type="ARBA" id="ARBA00022692"/>
    </source>
</evidence>
<feature type="transmembrane region" description="Helical" evidence="8">
    <location>
        <begin position="43"/>
        <end position="64"/>
    </location>
</feature>
<accession>A0A0E2HBZ6</accession>
<proteinExistence type="inferred from homology"/>
<comment type="similarity">
    <text evidence="2">Belongs to the autoinducer-2 exporter (AI-2E) (TC 2.A.86) family.</text>
</comment>
<dbReference type="GeneID" id="57960129"/>
<evidence type="ECO:0000256" key="3">
    <source>
        <dbReference type="ARBA" id="ARBA00022448"/>
    </source>
</evidence>
<dbReference type="PATRIC" id="fig|999408.3.peg.2255"/>
<dbReference type="PROSITE" id="PS51257">
    <property type="entry name" value="PROKAR_LIPOPROTEIN"/>
    <property type="match status" value="1"/>
</dbReference>
<dbReference type="RefSeq" id="WP_002583321.1">
    <property type="nucleotide sequence ID" value="NZ_KB851019.1"/>
</dbReference>
<dbReference type="HOGENOM" id="CLU_031275_2_0_9"/>
<dbReference type="EMBL" id="AGYR01000019">
    <property type="protein sequence ID" value="ENZ16663.1"/>
    <property type="molecule type" value="Genomic_DNA"/>
</dbReference>
<comment type="subcellular location">
    <subcellularLocation>
        <location evidence="1">Cell membrane</location>
        <topology evidence="1">Multi-pass membrane protein</topology>
    </subcellularLocation>
</comment>
<keyword evidence="7 8" id="KW-0472">Membrane</keyword>
<dbReference type="PANTHER" id="PTHR21716">
    <property type="entry name" value="TRANSMEMBRANE PROTEIN"/>
    <property type="match status" value="1"/>
</dbReference>
<dbReference type="Proteomes" id="UP000013085">
    <property type="component" value="Unassembled WGS sequence"/>
</dbReference>
<evidence type="ECO:0000313" key="9">
    <source>
        <dbReference type="EMBL" id="ENZ16663.1"/>
    </source>
</evidence>
<sequence>MKNPRFKNYIYWGTTALAVVACSVAFGFFLSRFEIVSKAVGKIVSILMPIIYGAVLAYLMLPIYNKTRAYTAEKLRRCIKDGRTADSLAKAAGTLVSLLLLIAIVCGLFWMVIPQIYTSIIGLQESLGENINNLSLWLMKMFEDNPTIEQTIMPFYEQAATEFQNWLTTDLVPNMSKIIGELSTGLLSVVTVVKNILIGIIVMVYFLNIKDTLSAQSKKIVYSLLKVKDANRLVSEVRFAHSVFGGFITGKLLDSLIIGIMCFFALQFLKMPYVLLVSVIIGVTNVIPFFGPFIGAVPSAFLILLVSPMKCLYFLIFILVLQQFDGNILGPKILGDSTGLPSFWVLFSILLFGGLFGFVGMIIAVPLFAVIYRLTAAYVSGALKKKNLSARTEDYLSLDYIDEENKHYVDREREE</sequence>
<evidence type="ECO:0008006" key="11">
    <source>
        <dbReference type="Google" id="ProtNLM"/>
    </source>
</evidence>
<keyword evidence="3" id="KW-0813">Transport</keyword>
<keyword evidence="6 8" id="KW-1133">Transmembrane helix</keyword>
<evidence type="ECO:0000256" key="1">
    <source>
        <dbReference type="ARBA" id="ARBA00004651"/>
    </source>
</evidence>
<feature type="transmembrane region" description="Helical" evidence="8">
    <location>
        <begin position="243"/>
        <end position="266"/>
    </location>
</feature>
<comment type="caution">
    <text evidence="9">The sequence shown here is derived from an EMBL/GenBank/DDBJ whole genome shotgun (WGS) entry which is preliminary data.</text>
</comment>
<organism evidence="9 10">
    <name type="scientific">[Clostridium] clostridioforme 90A8</name>
    <dbReference type="NCBI Taxonomy" id="999408"/>
    <lineage>
        <taxon>Bacteria</taxon>
        <taxon>Bacillati</taxon>
        <taxon>Bacillota</taxon>
        <taxon>Clostridia</taxon>
        <taxon>Lachnospirales</taxon>
        <taxon>Lachnospiraceae</taxon>
        <taxon>Enterocloster</taxon>
    </lineage>
</organism>
<evidence type="ECO:0000256" key="2">
    <source>
        <dbReference type="ARBA" id="ARBA00009773"/>
    </source>
</evidence>
<name>A0A0E2HBZ6_9FIRM</name>
<keyword evidence="4" id="KW-1003">Cell membrane</keyword>
<feature type="transmembrane region" description="Helical" evidence="8">
    <location>
        <begin position="12"/>
        <end position="31"/>
    </location>
</feature>
<feature type="transmembrane region" description="Helical" evidence="8">
    <location>
        <begin position="91"/>
        <end position="113"/>
    </location>
</feature>
<dbReference type="Pfam" id="PF01594">
    <property type="entry name" value="AI-2E_transport"/>
    <property type="match status" value="1"/>
</dbReference>
<evidence type="ECO:0000313" key="10">
    <source>
        <dbReference type="Proteomes" id="UP000013085"/>
    </source>
</evidence>
<dbReference type="InterPro" id="IPR002549">
    <property type="entry name" value="AI-2E-like"/>
</dbReference>
<evidence type="ECO:0000256" key="6">
    <source>
        <dbReference type="ARBA" id="ARBA00022989"/>
    </source>
</evidence>
<evidence type="ECO:0000256" key="8">
    <source>
        <dbReference type="SAM" id="Phobius"/>
    </source>
</evidence>
<dbReference type="GO" id="GO:0055085">
    <property type="term" value="P:transmembrane transport"/>
    <property type="evidence" value="ECO:0007669"/>
    <property type="project" value="TreeGrafter"/>
</dbReference>
<dbReference type="AlphaFoldDB" id="A0A0E2HBZ6"/>
<feature type="transmembrane region" description="Helical" evidence="8">
    <location>
        <begin position="300"/>
        <end position="321"/>
    </location>
</feature>
<reference evidence="9 10" key="1">
    <citation type="submission" date="2013-01" db="EMBL/GenBank/DDBJ databases">
        <title>The Genome Sequence of Clostridium clostridioforme 90A8.</title>
        <authorList>
            <consortium name="The Broad Institute Genome Sequencing Platform"/>
            <person name="Earl A."/>
            <person name="Ward D."/>
            <person name="Feldgarden M."/>
            <person name="Gevers D."/>
            <person name="Courvalin P."/>
            <person name="Lambert T."/>
            <person name="Walker B."/>
            <person name="Young S.K."/>
            <person name="Zeng Q."/>
            <person name="Gargeya S."/>
            <person name="Fitzgerald M."/>
            <person name="Haas B."/>
            <person name="Abouelleil A."/>
            <person name="Alvarado L."/>
            <person name="Arachchi H.M."/>
            <person name="Berlin A.M."/>
            <person name="Chapman S.B."/>
            <person name="Dewar J."/>
            <person name="Goldberg J."/>
            <person name="Griggs A."/>
            <person name="Gujja S."/>
            <person name="Hansen M."/>
            <person name="Howarth C."/>
            <person name="Imamovic A."/>
            <person name="Larimer J."/>
            <person name="McCowan C."/>
            <person name="Murphy C."/>
            <person name="Neiman D."/>
            <person name="Pearson M."/>
            <person name="Priest M."/>
            <person name="Roberts A."/>
            <person name="Saif S."/>
            <person name="Shea T."/>
            <person name="Sisk P."/>
            <person name="Sykes S."/>
            <person name="Wortman J."/>
            <person name="Nusbaum C."/>
            <person name="Birren B."/>
        </authorList>
    </citation>
    <scope>NUCLEOTIDE SEQUENCE [LARGE SCALE GENOMIC DNA]</scope>
    <source>
        <strain evidence="9 10">90A8</strain>
    </source>
</reference>
<evidence type="ECO:0000256" key="7">
    <source>
        <dbReference type="ARBA" id="ARBA00023136"/>
    </source>
</evidence>
<evidence type="ECO:0000256" key="4">
    <source>
        <dbReference type="ARBA" id="ARBA00022475"/>
    </source>
</evidence>
<feature type="transmembrane region" description="Helical" evidence="8">
    <location>
        <begin position="185"/>
        <end position="207"/>
    </location>
</feature>